<proteinExistence type="predicted"/>
<organism evidence="1 2">
    <name type="scientific">Oceanicella actignis</name>
    <dbReference type="NCBI Taxonomy" id="1189325"/>
    <lineage>
        <taxon>Bacteria</taxon>
        <taxon>Pseudomonadati</taxon>
        <taxon>Pseudomonadota</taxon>
        <taxon>Alphaproteobacteria</taxon>
        <taxon>Rhodobacterales</taxon>
        <taxon>Paracoccaceae</taxon>
        <taxon>Oceanicella</taxon>
    </lineage>
</organism>
<dbReference type="OrthoDB" id="547419at2"/>
<protein>
    <submittedName>
        <fullName evidence="1">Uncharacterized protein</fullName>
    </submittedName>
</protein>
<dbReference type="SUPFAM" id="SSF52540">
    <property type="entry name" value="P-loop containing nucleoside triphosphate hydrolases"/>
    <property type="match status" value="1"/>
</dbReference>
<evidence type="ECO:0000313" key="2">
    <source>
        <dbReference type="Proteomes" id="UP000184066"/>
    </source>
</evidence>
<dbReference type="RefSeq" id="WP_072746675.1">
    <property type="nucleotide sequence ID" value="NZ_FOHL01000001.1"/>
</dbReference>
<name>A0A1M7SPP0_9RHOB</name>
<dbReference type="InterPro" id="IPR027417">
    <property type="entry name" value="P-loop_NTPase"/>
</dbReference>
<dbReference type="Gene3D" id="3.40.50.300">
    <property type="entry name" value="P-loop containing nucleotide triphosphate hydrolases"/>
    <property type="match status" value="1"/>
</dbReference>
<dbReference type="STRING" id="1189325.SAMN04488119_10174"/>
<evidence type="ECO:0000313" key="1">
    <source>
        <dbReference type="EMBL" id="SHN60471.1"/>
    </source>
</evidence>
<keyword evidence="2" id="KW-1185">Reference proteome</keyword>
<accession>A0A1M7SPP0</accession>
<reference evidence="1 2" key="1">
    <citation type="submission" date="2016-12" db="EMBL/GenBank/DDBJ databases">
        <authorList>
            <person name="Song W.-J."/>
            <person name="Kurnit D.M."/>
        </authorList>
    </citation>
    <scope>NUCLEOTIDE SEQUENCE [LARGE SCALE GENOMIC DNA]</scope>
    <source>
        <strain evidence="1 2">CGMCC 1.10808</strain>
    </source>
</reference>
<gene>
    <name evidence="1" type="ORF">SAMN05216200_10375</name>
</gene>
<dbReference type="AlphaFoldDB" id="A0A1M7SPP0"/>
<sequence length="369" mass="40247">MRLVLFIGHHKAGSSSLQNFLSRNWLALARAGILYPSVETEGHAARLAAALRGADDAPGQPQSFNVREAHNALAFKMLAECGKGPAPSWHPMLPHSRQMFAAIANQIAALAPRATVLCSEVMANFAAVDPRLIETMRDAFPGARARILCTLRRPDDYLVSWHAQRLKFGHKLAPLGAGGLEPYLTSIHFDYRLMLEGWTRIFAEAEFALRDHRQVMAAGGSIDDFVAQSGLDFPPGLFRPEDINPSIPAALAEVARRGNHALAPEAAADLRAALLAVRDHRGVPPSREVEMFGPEARARMAREFAPINAWLGALAGREAFFDDAEAIARTRPIPEAEAARAALDAVRAAAARRTRTPEAREFLLSLRLD</sequence>
<dbReference type="Proteomes" id="UP000184066">
    <property type="component" value="Unassembled WGS sequence"/>
</dbReference>
<dbReference type="EMBL" id="FRDL01000003">
    <property type="protein sequence ID" value="SHN60471.1"/>
    <property type="molecule type" value="Genomic_DNA"/>
</dbReference>